<keyword evidence="1" id="KW-0812">Transmembrane</keyword>
<evidence type="ECO:0000256" key="1">
    <source>
        <dbReference type="SAM" id="Phobius"/>
    </source>
</evidence>
<feature type="transmembrane region" description="Helical" evidence="1">
    <location>
        <begin position="46"/>
        <end position="65"/>
    </location>
</feature>
<protein>
    <submittedName>
        <fullName evidence="2">Uncharacterized protein</fullName>
    </submittedName>
</protein>
<dbReference type="AlphaFoldDB" id="A0A4S2MZ98"/>
<dbReference type="Proteomes" id="UP000298138">
    <property type="component" value="Unassembled WGS sequence"/>
</dbReference>
<gene>
    <name evidence="2" type="ORF">EX30DRAFT_214810</name>
</gene>
<sequence>MYFFFVLIRRRSQDMVSKARWYSDHALFFFAVAAALRSGGWHWESGYGISGSVDTGVGVCFMGYFSPFRWRTRKEIAHVV</sequence>
<accession>A0A4S2MZ98</accession>
<keyword evidence="3" id="KW-1185">Reference proteome</keyword>
<organism evidence="2 3">
    <name type="scientific">Ascodesmis nigricans</name>
    <dbReference type="NCBI Taxonomy" id="341454"/>
    <lineage>
        <taxon>Eukaryota</taxon>
        <taxon>Fungi</taxon>
        <taxon>Dikarya</taxon>
        <taxon>Ascomycota</taxon>
        <taxon>Pezizomycotina</taxon>
        <taxon>Pezizomycetes</taxon>
        <taxon>Pezizales</taxon>
        <taxon>Ascodesmidaceae</taxon>
        <taxon>Ascodesmis</taxon>
    </lineage>
</organism>
<evidence type="ECO:0000313" key="3">
    <source>
        <dbReference type="Proteomes" id="UP000298138"/>
    </source>
</evidence>
<keyword evidence="1" id="KW-1133">Transmembrane helix</keyword>
<reference evidence="2 3" key="1">
    <citation type="submission" date="2019-04" db="EMBL/GenBank/DDBJ databases">
        <title>Comparative genomics and transcriptomics to analyze fruiting body development in filamentous ascomycetes.</title>
        <authorList>
            <consortium name="DOE Joint Genome Institute"/>
            <person name="Lutkenhaus R."/>
            <person name="Traeger S."/>
            <person name="Breuer J."/>
            <person name="Kuo A."/>
            <person name="Lipzen A."/>
            <person name="Pangilinan J."/>
            <person name="Dilworth D."/>
            <person name="Sandor L."/>
            <person name="Poggeler S."/>
            <person name="Barry K."/>
            <person name="Grigoriev I.V."/>
            <person name="Nowrousian M."/>
        </authorList>
    </citation>
    <scope>NUCLEOTIDE SEQUENCE [LARGE SCALE GENOMIC DNA]</scope>
    <source>
        <strain evidence="2 3">CBS 389.68</strain>
    </source>
</reference>
<name>A0A4S2MZ98_9PEZI</name>
<keyword evidence="1" id="KW-0472">Membrane</keyword>
<evidence type="ECO:0000313" key="2">
    <source>
        <dbReference type="EMBL" id="TGZ82090.1"/>
    </source>
</evidence>
<feature type="transmembrane region" description="Helical" evidence="1">
    <location>
        <begin position="21"/>
        <end position="40"/>
    </location>
</feature>
<dbReference type="EMBL" id="ML220116">
    <property type="protein sequence ID" value="TGZ82090.1"/>
    <property type="molecule type" value="Genomic_DNA"/>
</dbReference>
<proteinExistence type="predicted"/>
<dbReference type="InParanoid" id="A0A4S2MZ98"/>